<protein>
    <recommendedName>
        <fullName evidence="10">PDZ and LIM domain protein Zasp</fullName>
    </recommendedName>
</protein>
<dbReference type="InterPro" id="IPR001781">
    <property type="entry name" value="Znf_LIM"/>
</dbReference>
<dbReference type="Gene3D" id="2.30.42.10">
    <property type="match status" value="1"/>
</dbReference>
<evidence type="ECO:0000256" key="7">
    <source>
        <dbReference type="SAM" id="MobiDB-lite"/>
    </source>
</evidence>
<evidence type="ECO:0000313" key="8">
    <source>
        <dbReference type="EnsemblMetazoa" id="AAEL022609-PB"/>
    </source>
</evidence>
<feature type="region of interest" description="Disordered" evidence="7">
    <location>
        <begin position="662"/>
        <end position="688"/>
    </location>
</feature>
<dbReference type="GO" id="GO:0001725">
    <property type="term" value="C:stress fiber"/>
    <property type="evidence" value="ECO:0007669"/>
    <property type="project" value="TreeGrafter"/>
</dbReference>
<feature type="compositionally biased region" description="Polar residues" evidence="7">
    <location>
        <begin position="141"/>
        <end position="151"/>
    </location>
</feature>
<feature type="coiled-coil region" evidence="6">
    <location>
        <begin position="699"/>
        <end position="728"/>
    </location>
</feature>
<dbReference type="GO" id="GO:0005912">
    <property type="term" value="C:adherens junction"/>
    <property type="evidence" value="ECO:0007669"/>
    <property type="project" value="TreeGrafter"/>
</dbReference>
<dbReference type="CDD" id="cd23068">
    <property type="entry name" value="PDZ_ZASP52-like"/>
    <property type="match status" value="1"/>
</dbReference>
<sequence>MANLITVRLQRNEGQPWGFRLQGGKDFSSPLVLQRVNGGSVADQAGLMPGDALVKVNNTDVFNLRHKEAQDVIMAAGNSFELSVSRGTAWRPSVTPTGSIPSPSPSMPGHITPVTKTSLAATPQPAQHIGSGHNQAAKPFPSQQPQEQVNGSEGPIKSIVNKQYNTPVAMYSDETIAETLSSQAEVLAGGVLGVNFKKNERVYSPANSEVYKLLHEQGDEPEPASSHFYATQSHAIGGYATAGRLPVGSLTKPRSPVPPQMLHHPHPQPQTQPQQHHPQQQQQAPHHPLPRPPMMAPSAPAPAQVPAPAPAPVPVRPAPQTAPRAGIPPKIHPDGQKSGVQAISAALNAHANLNGRSHSPYATNNQSNITPKPFGASLPMSNLSQVQPPASFPPVAGSVPTPFAAAITSQAPAPAPAPAPMAAAPATQPAVYPPVVAPAPAPVAAAPAAVPTQQGDLSDYEEEEEEEEEQVQKPAESPAPLFTWPPKRPDDEIIPLATPIYIPVPETQKVVVKPVAPPPERPREKSKSKSPPEAQKQQQQQQQQQPPPQEEEEEKQFIKSVQSKSAPELSRRRSDVQQQQQQCQEEESYETYTTTTTSTSASSEEYQMYSTQTSQPIVTLYDTPVMEMDYPFSSGQRSAQASTGAMSDASYTHFVFRDPPMEVNSVEPSVEPSIEPEPERAKSPEVVKPQKRVEFVDYSQELERYLRAEQAAREAAEKQNQVEIEEVTEEFTIPHYELPVIKSPNPMPSLPKPIVPNPVPKQWQSKLVQALCTAPKEPIRLTAEQIEEANFMKSRNEAYVREQHENKMRQLEALKRQVDALERRLDKKKPEPEPEPQPFPPLDIPRKGSVMARILASSTTKSERFPKYLPAPVIPLPEDSAPYFPPPHSMEPIRSEKISSFRASPFLEALTTAPYTPFQKFGTEIPSQMENMPVPSGRLSMTEALATAPERPYTPFTEVQLERSEMYEKLLREQPSIQVDPEKNYSAFASVGGNRTPVPFKPIIPEIREPEEQPAPEPEPEPEPEPVIEEKKPEPEKPKKKLPPYPRKDAGSDHYSLAPRRESKSPLHQPAEIPNYQRKWYNLPTQNPPYTPEPEELRQNVPLAFVDTHSKSHLAKPIAQTVNTVNIRDQVTLKKSQPFTTIQNRTIPVIQTTLEDDAELAQYNNAHIRLQAKGVVDRGQSFTPSMILTKHPTTIPYYQHQLGFEEYFAETKSFDGRHTPIKPARKSPAFGPPPNPLKAFVPPPRDDIPNESGLYLSMGKLTGVPWYAHKDHVPADIQEKMIQQQHGMGGGYGVSKQHKTVSYRETPVTIQTQQRGEMTVQTRSQESAMREQASSVSASQVGNALIQKRTRIVEEHEHSQSAKAVEISKFSSKIKEDEAPQKGYVAQQTRRFSGQDEALNIPSQFQQQEPQTTQQTEPEPQVVQTFPQPMSQPNPSSFPSTATFPEPIVDRFPTKSSRKHSVLLPSTQARSPTPTSGFKAQFNEFMVGSGALPPLTTQREEPEQELVQSWPPQLPSFIPNTNPTTEVRPSQAVAPPAPAVVPSATTNGRRPSNNSITGFSNNSSNSNLMSSQNNHTDRSGASAGSSAFNRGRAACSTTAPTRGRGIMNQAVAPGGRIPLCGCCSQQIRGPFITALGRIWCPDHFICHNGNCKRPLADIGFVEEKGDLYCEYCFEEFLAPVCSKCNTRVKGDCLNAIGKQFHPECFKCAYCGKLFGNSPFFLEEGDPYCEADWNELFTTKCFACGFPVEAGDKWVEALNNNYHSQCFNCTSCKKNLEGQSFFAKGGRPFCKNHAR</sequence>
<feature type="region of interest" description="Disordered" evidence="7">
    <location>
        <begin position="1007"/>
        <end position="1087"/>
    </location>
</feature>
<feature type="compositionally biased region" description="Polar residues" evidence="7">
    <location>
        <begin position="1518"/>
        <end position="1528"/>
    </location>
</feature>
<evidence type="ECO:0000256" key="6">
    <source>
        <dbReference type="SAM" id="Coils"/>
    </source>
</evidence>
<feature type="region of interest" description="Disordered" evidence="7">
    <location>
        <begin position="505"/>
        <end position="614"/>
    </location>
</feature>
<feature type="compositionally biased region" description="Pro residues" evidence="7">
    <location>
        <begin position="290"/>
        <end position="317"/>
    </location>
</feature>
<dbReference type="Pfam" id="PF00412">
    <property type="entry name" value="LIM"/>
    <property type="match status" value="3"/>
</dbReference>
<comment type="subcellular location">
    <subcellularLocation>
        <location evidence="1">Cytoplasm</location>
    </subcellularLocation>
</comment>
<dbReference type="InterPro" id="IPR006643">
    <property type="entry name" value="Zasp-like_motif"/>
</dbReference>
<keyword evidence="2" id="KW-0963">Cytoplasm</keyword>
<feature type="region of interest" description="Disordered" evidence="7">
    <location>
        <begin position="124"/>
        <end position="153"/>
    </location>
</feature>
<keyword evidence="3" id="KW-0479">Metal-binding</keyword>
<dbReference type="PROSITE" id="PS50106">
    <property type="entry name" value="PDZ"/>
    <property type="match status" value="1"/>
</dbReference>
<dbReference type="CDD" id="cd09455">
    <property type="entry name" value="LIM1_Enigma_like_1"/>
    <property type="match status" value="1"/>
</dbReference>
<feature type="region of interest" description="Disordered" evidence="7">
    <location>
        <begin position="1311"/>
        <end position="1342"/>
    </location>
</feature>
<feature type="compositionally biased region" description="Low complexity" evidence="7">
    <location>
        <begin position="1529"/>
        <end position="1544"/>
    </location>
</feature>
<feature type="compositionally biased region" description="Low complexity" evidence="7">
    <location>
        <begin position="1406"/>
        <end position="1425"/>
    </location>
</feature>
<evidence type="ECO:0000256" key="1">
    <source>
        <dbReference type="ARBA" id="ARBA00004496"/>
    </source>
</evidence>
<feature type="region of interest" description="Disordered" evidence="7">
    <location>
        <begin position="354"/>
        <end position="375"/>
    </location>
</feature>
<keyword evidence="5" id="KW-0440">LIM domain</keyword>
<keyword evidence="4" id="KW-0862">Zinc</keyword>
<feature type="region of interest" description="Disordered" evidence="7">
    <location>
        <begin position="1405"/>
        <end position="1477"/>
    </location>
</feature>
<feature type="compositionally biased region" description="Acidic residues" evidence="7">
    <location>
        <begin position="1012"/>
        <end position="1027"/>
    </location>
</feature>
<dbReference type="SMART" id="SM00228">
    <property type="entry name" value="PDZ"/>
    <property type="match status" value="1"/>
</dbReference>
<dbReference type="CDD" id="cd09461">
    <property type="entry name" value="LIM3_Enigma_like_1"/>
    <property type="match status" value="1"/>
</dbReference>
<proteinExistence type="predicted"/>
<evidence type="ECO:0000256" key="5">
    <source>
        <dbReference type="ARBA" id="ARBA00023038"/>
    </source>
</evidence>
<dbReference type="SMART" id="SM00735">
    <property type="entry name" value="ZM"/>
    <property type="match status" value="1"/>
</dbReference>
<dbReference type="Gene3D" id="2.10.110.10">
    <property type="entry name" value="Cysteine Rich Protein"/>
    <property type="match status" value="3"/>
</dbReference>
<dbReference type="PROSITE" id="PS50023">
    <property type="entry name" value="LIM_DOMAIN_2"/>
    <property type="match status" value="2"/>
</dbReference>
<feature type="compositionally biased region" description="Low complexity" evidence="7">
    <location>
        <begin position="590"/>
        <end position="607"/>
    </location>
</feature>
<keyword evidence="6" id="KW-0175">Coiled coil</keyword>
<feature type="compositionally biased region" description="Acidic residues" evidence="7">
    <location>
        <begin position="458"/>
        <end position="469"/>
    </location>
</feature>
<dbReference type="OrthoDB" id="5911912at2759"/>
<evidence type="ECO:0000256" key="3">
    <source>
        <dbReference type="ARBA" id="ARBA00022723"/>
    </source>
</evidence>
<dbReference type="PROSITE" id="PS00478">
    <property type="entry name" value="LIM_DOMAIN_1"/>
    <property type="match status" value="2"/>
</dbReference>
<dbReference type="EnsemblMetazoa" id="AAEL022609-RB">
    <property type="protein sequence ID" value="AAEL022609-PB"/>
    <property type="gene ID" value="AAEL022609"/>
</dbReference>
<evidence type="ECO:0008006" key="10">
    <source>
        <dbReference type="Google" id="ProtNLM"/>
    </source>
</evidence>
<dbReference type="Pfam" id="PF15936">
    <property type="entry name" value="DUF4749"/>
    <property type="match status" value="1"/>
</dbReference>
<dbReference type="SMART" id="SM00132">
    <property type="entry name" value="LIM"/>
    <property type="match status" value="3"/>
</dbReference>
<dbReference type="SUPFAM" id="SSF57716">
    <property type="entry name" value="Glucocorticoid receptor-like (DNA-binding domain)"/>
    <property type="match status" value="2"/>
</dbReference>
<gene>
    <name evidence="8" type="primary">5566824</name>
</gene>
<feature type="region of interest" description="Disordered" evidence="7">
    <location>
        <begin position="244"/>
        <end position="338"/>
    </location>
</feature>
<dbReference type="GO" id="GO:0031941">
    <property type="term" value="C:filamentous actin"/>
    <property type="evidence" value="ECO:0007669"/>
    <property type="project" value="TreeGrafter"/>
</dbReference>
<reference evidence="8 9" key="1">
    <citation type="submission" date="2017-06" db="EMBL/GenBank/DDBJ databases">
        <title>Aedes aegypti genome working group (AGWG) sequencing and assembly.</title>
        <authorList>
            <consortium name="Aedes aegypti Genome Working Group (AGWG)"/>
            <person name="Matthews B.J."/>
        </authorList>
    </citation>
    <scope>NUCLEOTIDE SEQUENCE [LARGE SCALE GENOMIC DNA]</scope>
    <source>
        <strain evidence="8 9">LVP_AGWG</strain>
    </source>
</reference>
<dbReference type="SUPFAM" id="SSF50156">
    <property type="entry name" value="PDZ domain-like"/>
    <property type="match status" value="1"/>
</dbReference>
<feature type="compositionally biased region" description="Low complexity" evidence="7">
    <location>
        <begin position="269"/>
        <end position="286"/>
    </location>
</feature>
<accession>A0A6I8U0F8</accession>
<reference evidence="8" key="2">
    <citation type="submission" date="2020-05" db="UniProtKB">
        <authorList>
            <consortium name="EnsemblMetazoa"/>
        </authorList>
    </citation>
    <scope>IDENTIFICATION</scope>
    <source>
        <strain evidence="8">LVP_AGWG</strain>
    </source>
</reference>
<feature type="compositionally biased region" description="Low complexity" evidence="7">
    <location>
        <begin position="662"/>
        <end position="673"/>
    </location>
</feature>
<dbReference type="InterPro" id="IPR050604">
    <property type="entry name" value="PDZ-LIM_domain"/>
</dbReference>
<dbReference type="CDD" id="cd08368">
    <property type="entry name" value="LIM"/>
    <property type="match status" value="1"/>
</dbReference>
<evidence type="ECO:0000256" key="2">
    <source>
        <dbReference type="ARBA" id="ARBA00022490"/>
    </source>
</evidence>
<organism evidence="8 9">
    <name type="scientific">Aedes aegypti</name>
    <name type="common">Yellowfever mosquito</name>
    <name type="synonym">Culex aegypti</name>
    <dbReference type="NCBI Taxonomy" id="7159"/>
    <lineage>
        <taxon>Eukaryota</taxon>
        <taxon>Metazoa</taxon>
        <taxon>Ecdysozoa</taxon>
        <taxon>Arthropoda</taxon>
        <taxon>Hexapoda</taxon>
        <taxon>Insecta</taxon>
        <taxon>Pterygota</taxon>
        <taxon>Neoptera</taxon>
        <taxon>Endopterygota</taxon>
        <taxon>Diptera</taxon>
        <taxon>Nematocera</taxon>
        <taxon>Culicoidea</taxon>
        <taxon>Culicidae</taxon>
        <taxon>Culicinae</taxon>
        <taxon>Aedini</taxon>
        <taxon>Aedes</taxon>
        <taxon>Stegomyia</taxon>
    </lineage>
</organism>
<dbReference type="FunFam" id="2.30.42.10:FF:000055">
    <property type="entry name" value="PDZ and LIM domain protein 3"/>
    <property type="match status" value="1"/>
</dbReference>
<feature type="region of interest" description="Disordered" evidence="7">
    <location>
        <begin position="446"/>
        <end position="493"/>
    </location>
</feature>
<evidence type="ECO:0000256" key="4">
    <source>
        <dbReference type="ARBA" id="ARBA00022833"/>
    </source>
</evidence>
<dbReference type="GO" id="GO:0046872">
    <property type="term" value="F:metal ion binding"/>
    <property type="evidence" value="ECO:0007669"/>
    <property type="project" value="UniProtKB-KW"/>
</dbReference>
<dbReference type="Proteomes" id="UP000008820">
    <property type="component" value="Chromosome 2"/>
</dbReference>
<dbReference type="FunFam" id="2.10.110.10:FF:000067">
    <property type="entry name" value="Uncharacterized protein, isoform Z"/>
    <property type="match status" value="1"/>
</dbReference>
<dbReference type="GO" id="GO:0030036">
    <property type="term" value="P:actin cytoskeleton organization"/>
    <property type="evidence" value="ECO:0007669"/>
    <property type="project" value="TreeGrafter"/>
</dbReference>
<feature type="region of interest" description="Disordered" evidence="7">
    <location>
        <begin position="825"/>
        <end position="847"/>
    </location>
</feature>
<dbReference type="PANTHER" id="PTHR24214">
    <property type="entry name" value="PDZ AND LIM DOMAIN PROTEIN ZASP"/>
    <property type="match status" value="1"/>
</dbReference>
<dbReference type="InterPro" id="IPR036034">
    <property type="entry name" value="PDZ_sf"/>
</dbReference>
<dbReference type="GO" id="GO:0003779">
    <property type="term" value="F:actin binding"/>
    <property type="evidence" value="ECO:0007669"/>
    <property type="project" value="TreeGrafter"/>
</dbReference>
<feature type="compositionally biased region" description="Low complexity" evidence="7">
    <location>
        <begin position="1552"/>
        <end position="1574"/>
    </location>
</feature>
<dbReference type="GO" id="GO:0051371">
    <property type="term" value="F:muscle alpha-actinin binding"/>
    <property type="evidence" value="ECO:0007669"/>
    <property type="project" value="TreeGrafter"/>
</dbReference>
<dbReference type="FunFam" id="2.10.110.10:FF:000060">
    <property type="entry name" value="Uncharacterized protein, isoform Z"/>
    <property type="match status" value="1"/>
</dbReference>
<dbReference type="FunFam" id="2.10.110.10:FF:000069">
    <property type="entry name" value="Uncharacterized protein, isoform Z"/>
    <property type="match status" value="1"/>
</dbReference>
<dbReference type="GO" id="GO:0061061">
    <property type="term" value="P:muscle structure development"/>
    <property type="evidence" value="ECO:0007669"/>
    <property type="project" value="TreeGrafter"/>
</dbReference>
<evidence type="ECO:0000313" key="9">
    <source>
        <dbReference type="Proteomes" id="UP000008820"/>
    </source>
</evidence>
<dbReference type="InterPro" id="IPR001478">
    <property type="entry name" value="PDZ"/>
</dbReference>
<dbReference type="InterPro" id="IPR031847">
    <property type="entry name" value="PDLI1-4/Zasp-like_mid"/>
</dbReference>
<keyword evidence="9" id="KW-1185">Reference proteome</keyword>
<dbReference type="PANTHER" id="PTHR24214:SF38">
    <property type="entry name" value="PDZ AND LIM DOMAIN PROTEIN ZASP-RELATED"/>
    <property type="match status" value="1"/>
</dbReference>
<feature type="compositionally biased region" description="Polar residues" evidence="7">
    <location>
        <begin position="1464"/>
        <end position="1477"/>
    </location>
</feature>
<dbReference type="GO" id="GO:0030018">
    <property type="term" value="C:Z disc"/>
    <property type="evidence" value="ECO:0007669"/>
    <property type="project" value="TreeGrafter"/>
</dbReference>
<feature type="region of interest" description="Disordered" evidence="7">
    <location>
        <begin position="1489"/>
        <end position="1599"/>
    </location>
</feature>
<feature type="compositionally biased region" description="Low complexity" evidence="7">
    <location>
        <begin position="529"/>
        <end position="544"/>
    </location>
</feature>
<feature type="compositionally biased region" description="Basic and acidic residues" evidence="7">
    <location>
        <begin position="1028"/>
        <end position="1037"/>
    </location>
</feature>
<name>A0A6I8U0F8_AEDAE</name>
<feature type="compositionally biased region" description="Polar residues" evidence="7">
    <location>
        <begin position="354"/>
        <end position="370"/>
    </location>
</feature>
<dbReference type="Pfam" id="PF00595">
    <property type="entry name" value="PDZ"/>
    <property type="match status" value="1"/>
</dbReference>
<feature type="compositionally biased region" description="Polar residues" evidence="7">
    <location>
        <begin position="1426"/>
        <end position="1443"/>
    </location>
</feature>